<dbReference type="GO" id="GO:0043565">
    <property type="term" value="F:sequence-specific DNA binding"/>
    <property type="evidence" value="ECO:0007669"/>
    <property type="project" value="InterPro"/>
</dbReference>
<evidence type="ECO:0000259" key="6">
    <source>
        <dbReference type="PROSITE" id="PS50045"/>
    </source>
</evidence>
<dbReference type="Gene3D" id="3.40.50.300">
    <property type="entry name" value="P-loop containing nucleotide triphosphate hydrolases"/>
    <property type="match status" value="1"/>
</dbReference>
<dbReference type="SUPFAM" id="SSF52540">
    <property type="entry name" value="P-loop containing nucleoside triphosphate hydrolases"/>
    <property type="match status" value="1"/>
</dbReference>
<dbReference type="Pfam" id="PF25601">
    <property type="entry name" value="AAA_lid_14"/>
    <property type="match status" value="1"/>
</dbReference>
<dbReference type="STRING" id="1208323.B30_18347"/>
<dbReference type="Pfam" id="PF02954">
    <property type="entry name" value="HTH_8"/>
    <property type="match status" value="1"/>
</dbReference>
<comment type="caution">
    <text evidence="7">The sequence shown here is derived from an EMBL/GenBank/DDBJ whole genome shotgun (WGS) entry which is preliminary data.</text>
</comment>
<dbReference type="EMBL" id="AMRK01000014">
    <property type="protein sequence ID" value="EKE68334.1"/>
    <property type="molecule type" value="Genomic_DNA"/>
</dbReference>
<dbReference type="PANTHER" id="PTHR32071">
    <property type="entry name" value="TRANSCRIPTIONAL REGULATORY PROTEIN"/>
    <property type="match status" value="1"/>
</dbReference>
<dbReference type="Proteomes" id="UP000006762">
    <property type="component" value="Unassembled WGS sequence"/>
</dbReference>
<keyword evidence="1" id="KW-0547">Nucleotide-binding</keyword>
<keyword evidence="5" id="KW-0804">Transcription</keyword>
<dbReference type="InterPro" id="IPR002197">
    <property type="entry name" value="HTH_Fis"/>
</dbReference>
<dbReference type="Gene3D" id="3.30.450.40">
    <property type="match status" value="1"/>
</dbReference>
<dbReference type="Gene3D" id="1.10.10.60">
    <property type="entry name" value="Homeodomain-like"/>
    <property type="match status" value="1"/>
</dbReference>
<dbReference type="InterPro" id="IPR027417">
    <property type="entry name" value="P-loop_NTPase"/>
</dbReference>
<keyword evidence="8" id="KW-1185">Reference proteome</keyword>
<evidence type="ECO:0000313" key="7">
    <source>
        <dbReference type="EMBL" id="EKE68334.1"/>
    </source>
</evidence>
<accession>K2JCK2</accession>
<dbReference type="eggNOG" id="COG3284">
    <property type="taxonomic scope" value="Bacteria"/>
</dbReference>
<dbReference type="Gene3D" id="1.10.8.60">
    <property type="match status" value="1"/>
</dbReference>
<dbReference type="InterPro" id="IPR058031">
    <property type="entry name" value="AAA_lid_NorR"/>
</dbReference>
<dbReference type="GO" id="GO:0005524">
    <property type="term" value="F:ATP binding"/>
    <property type="evidence" value="ECO:0007669"/>
    <property type="project" value="UniProtKB-KW"/>
</dbReference>
<keyword evidence="2" id="KW-0067">ATP-binding</keyword>
<dbReference type="InterPro" id="IPR029016">
    <property type="entry name" value="GAF-like_dom_sf"/>
</dbReference>
<sequence>MASDHKEALRDLVDLSKARSTQQHRLSVGTRAPILRLQGAEIAQRREQFQDLIGGAASELDRSTLLPVKSRYCLLVTDAEGVVLESYAPDGVEADFQRSGLTAGGIWNEKLAGTNGISVALTAGRVLTVSGEDHFYRCFSRFACSSAPLTDAQNNLIGSVTLVGAVGRRPDEIGLCEQTLHRATRQFQTRLFRNFHSDKMTARLMSRDPETRRCFETLVACDDRGAVVFSLPLWRDDARPAPHQNLVGRHLSDLHNLEISLRGPARVPPRRYFVNAAAPHVPARLNKTGPLAGFTYQGATLPKLIERARKLAAYRVPLLICGETGGDSRDFAKAIIADLGLISPTGVTVDASSPNAAEAVAEALEAMRFLGDYPVDRVSPTLVLQNIEQLDDPTQTRLKQFLEDDDRANGDRYNEDRALVLFTSDQPWEQLQENDRLQPDLLYLVGQSVLDLPPLRQREVADIIQTHLAQDRANPPQVSDQAMTLLCDYDWPGNQREMRAVLREALICGNGTMINVTDLPDRIRNRPATSKRDLARHALRDALNSADWNVTKAARLLGVSRATINRWIASEGLQRPE</sequence>
<reference evidence="7 8" key="1">
    <citation type="submission" date="2012-09" db="EMBL/GenBank/DDBJ databases">
        <title>Celeribacter baekdonensis B30 Genome Sequencing.</title>
        <authorList>
            <person name="Wang W."/>
        </authorList>
    </citation>
    <scope>NUCLEOTIDE SEQUENCE [LARGE SCALE GENOMIC DNA]</scope>
    <source>
        <strain evidence="7 8">B30</strain>
    </source>
</reference>
<evidence type="ECO:0000256" key="4">
    <source>
        <dbReference type="ARBA" id="ARBA00023015"/>
    </source>
</evidence>
<organism evidence="7 8">
    <name type="scientific">Celeribacter baekdonensis B30</name>
    <dbReference type="NCBI Taxonomy" id="1208323"/>
    <lineage>
        <taxon>Bacteria</taxon>
        <taxon>Pseudomonadati</taxon>
        <taxon>Pseudomonadota</taxon>
        <taxon>Alphaproteobacteria</taxon>
        <taxon>Rhodobacterales</taxon>
        <taxon>Roseobacteraceae</taxon>
        <taxon>Celeribacter</taxon>
    </lineage>
</organism>
<dbReference type="PATRIC" id="fig|1208323.3.peg.3790"/>
<evidence type="ECO:0000256" key="1">
    <source>
        <dbReference type="ARBA" id="ARBA00022741"/>
    </source>
</evidence>
<feature type="domain" description="Sigma-54 factor interaction" evidence="6">
    <location>
        <begin position="294"/>
        <end position="507"/>
    </location>
</feature>
<dbReference type="AlphaFoldDB" id="K2JCK2"/>
<evidence type="ECO:0000256" key="3">
    <source>
        <dbReference type="ARBA" id="ARBA00023012"/>
    </source>
</evidence>
<protein>
    <submittedName>
        <fullName evidence="7">Fis family GAF modulated sigma54 specific transcriptional regulator</fullName>
    </submittedName>
</protein>
<evidence type="ECO:0000256" key="5">
    <source>
        <dbReference type="ARBA" id="ARBA00023163"/>
    </source>
</evidence>
<dbReference type="InterPro" id="IPR009057">
    <property type="entry name" value="Homeodomain-like_sf"/>
</dbReference>
<keyword evidence="3" id="KW-0902">Two-component regulatory system</keyword>
<evidence type="ECO:0000256" key="2">
    <source>
        <dbReference type="ARBA" id="ARBA00022840"/>
    </source>
</evidence>
<dbReference type="GO" id="GO:0006355">
    <property type="term" value="P:regulation of DNA-templated transcription"/>
    <property type="evidence" value="ECO:0007669"/>
    <property type="project" value="InterPro"/>
</dbReference>
<gene>
    <name evidence="7" type="ORF">B30_18347</name>
</gene>
<dbReference type="GO" id="GO:0000160">
    <property type="term" value="P:phosphorelay signal transduction system"/>
    <property type="evidence" value="ECO:0007669"/>
    <property type="project" value="UniProtKB-KW"/>
</dbReference>
<proteinExistence type="predicted"/>
<name>K2JCK2_9RHOB</name>
<keyword evidence="4" id="KW-0805">Transcription regulation</keyword>
<dbReference type="SUPFAM" id="SSF46689">
    <property type="entry name" value="Homeodomain-like"/>
    <property type="match status" value="1"/>
</dbReference>
<dbReference type="PROSITE" id="PS50045">
    <property type="entry name" value="SIGMA54_INTERACT_4"/>
    <property type="match status" value="1"/>
</dbReference>
<dbReference type="InterPro" id="IPR002078">
    <property type="entry name" value="Sigma_54_int"/>
</dbReference>
<dbReference type="PRINTS" id="PR01590">
    <property type="entry name" value="HTHFIS"/>
</dbReference>
<evidence type="ECO:0000313" key="8">
    <source>
        <dbReference type="Proteomes" id="UP000006762"/>
    </source>
</evidence>